<dbReference type="GO" id="GO:0007064">
    <property type="term" value="P:mitotic sister chromatid cohesion"/>
    <property type="evidence" value="ECO:0007669"/>
    <property type="project" value="TreeGrafter"/>
</dbReference>
<dbReference type="InterPro" id="IPR023093">
    <property type="entry name" value="ScpA-like_C"/>
</dbReference>
<evidence type="ECO:0000256" key="2">
    <source>
        <dbReference type="ARBA" id="ARBA00009870"/>
    </source>
</evidence>
<name>A0AA43TX97_9LECA</name>
<accession>A0AA43TX97</accession>
<protein>
    <submittedName>
        <fullName evidence="7">Sister chromatid cohesion protein 1</fullName>
    </submittedName>
</protein>
<feature type="compositionally biased region" description="Polar residues" evidence="4">
    <location>
        <begin position="223"/>
        <end position="232"/>
    </location>
</feature>
<evidence type="ECO:0000259" key="6">
    <source>
        <dbReference type="Pfam" id="PF04825"/>
    </source>
</evidence>
<feature type="compositionally biased region" description="Basic and acidic residues" evidence="4">
    <location>
        <begin position="238"/>
        <end position="249"/>
    </location>
</feature>
<dbReference type="InterPro" id="IPR006910">
    <property type="entry name" value="Rad21_Rec8_N"/>
</dbReference>
<dbReference type="CDD" id="cd21788">
    <property type="entry name" value="Rad21_Rec8_M_SpRad21p-like"/>
    <property type="match status" value="1"/>
</dbReference>
<dbReference type="FunFam" id="1.10.10.580:FF:000004">
    <property type="entry name" value="Double-strand-break repair protein rad21"/>
    <property type="match status" value="1"/>
</dbReference>
<reference evidence="7" key="1">
    <citation type="journal article" date="2023" name="Genome Biol. Evol.">
        <title>First Whole Genome Sequence and Flow Cytometry Genome Size Data for the Lichen-Forming Fungus Ramalina farinacea (Ascomycota).</title>
        <authorList>
            <person name="Llewellyn T."/>
            <person name="Mian S."/>
            <person name="Hill R."/>
            <person name="Leitch I.J."/>
            <person name="Gaya E."/>
        </authorList>
    </citation>
    <scope>NUCLEOTIDE SEQUENCE</scope>
    <source>
        <strain evidence="7">LIQ254RAFAR</strain>
    </source>
</reference>
<evidence type="ECO:0000256" key="3">
    <source>
        <dbReference type="ARBA" id="ARBA00023242"/>
    </source>
</evidence>
<dbReference type="GO" id="GO:0003682">
    <property type="term" value="F:chromatin binding"/>
    <property type="evidence" value="ECO:0007669"/>
    <property type="project" value="TreeGrafter"/>
</dbReference>
<dbReference type="PANTHER" id="PTHR12585:SF69">
    <property type="entry name" value="FI11703P"/>
    <property type="match status" value="1"/>
</dbReference>
<keyword evidence="3" id="KW-0539">Nucleus</keyword>
<dbReference type="Gene3D" id="1.10.10.580">
    <property type="entry name" value="Structural maintenance of chromosome 1. Chain E"/>
    <property type="match status" value="1"/>
</dbReference>
<organism evidence="7 8">
    <name type="scientific">Ramalina farinacea</name>
    <dbReference type="NCBI Taxonomy" id="258253"/>
    <lineage>
        <taxon>Eukaryota</taxon>
        <taxon>Fungi</taxon>
        <taxon>Dikarya</taxon>
        <taxon>Ascomycota</taxon>
        <taxon>Pezizomycotina</taxon>
        <taxon>Lecanoromycetes</taxon>
        <taxon>OSLEUM clade</taxon>
        <taxon>Lecanoromycetidae</taxon>
        <taxon>Lecanorales</taxon>
        <taxon>Lecanorineae</taxon>
        <taxon>Ramalinaceae</taxon>
        <taxon>Ramalina</taxon>
    </lineage>
</organism>
<dbReference type="Pfam" id="PF04824">
    <property type="entry name" value="Rad21_Rec8"/>
    <property type="match status" value="1"/>
</dbReference>
<feature type="domain" description="Rad21/Rec8-like protein N-terminal" evidence="6">
    <location>
        <begin position="1"/>
        <end position="101"/>
    </location>
</feature>
<dbReference type="Pfam" id="PF04825">
    <property type="entry name" value="Rad21_Rec8_N"/>
    <property type="match status" value="1"/>
</dbReference>
<evidence type="ECO:0000259" key="5">
    <source>
        <dbReference type="Pfam" id="PF04824"/>
    </source>
</evidence>
<dbReference type="Proteomes" id="UP001161017">
    <property type="component" value="Unassembled WGS sequence"/>
</dbReference>
<dbReference type="InterPro" id="IPR036390">
    <property type="entry name" value="WH_DNA-bd_sf"/>
</dbReference>
<comment type="similarity">
    <text evidence="2">Belongs to the rad21 family.</text>
</comment>
<dbReference type="InterPro" id="IPR006909">
    <property type="entry name" value="Rad21/Rec8_C_eu"/>
</dbReference>
<feature type="compositionally biased region" description="Acidic residues" evidence="4">
    <location>
        <begin position="397"/>
        <end position="407"/>
    </location>
</feature>
<feature type="domain" description="Rad21/Rec8-like protein C-terminal eukaryotic" evidence="5">
    <location>
        <begin position="517"/>
        <end position="556"/>
    </location>
</feature>
<feature type="region of interest" description="Disordered" evidence="4">
    <location>
        <begin position="216"/>
        <end position="302"/>
    </location>
</feature>
<dbReference type="GO" id="GO:1990414">
    <property type="term" value="P:replication-born double-strand break repair via sister chromatid exchange"/>
    <property type="evidence" value="ECO:0007669"/>
    <property type="project" value="TreeGrafter"/>
</dbReference>
<evidence type="ECO:0000313" key="8">
    <source>
        <dbReference type="Proteomes" id="UP001161017"/>
    </source>
</evidence>
<feature type="compositionally biased region" description="Basic and acidic residues" evidence="4">
    <location>
        <begin position="382"/>
        <end position="392"/>
    </location>
</feature>
<dbReference type="PANTHER" id="PTHR12585">
    <property type="entry name" value="SCC1 / RAD21 FAMILY MEMBER"/>
    <property type="match status" value="1"/>
</dbReference>
<sequence>MFYSETLLSKTGPLARVWLSANLERKLSKTHILQSNIESSVNAIVDQGTAPMALRLSGQLLLGVVRIYSRKARYLLDDCNEALLKIKMAFRPGNVDLPANMNMPSTAALTIEDRISDPMMPELDPSLLDFGRMDVDFNSTKDDPLNWNSQILSDPTSIEIGRHAPVRDARAEFDEEDMNIDINLTAFDDDLPLDLGPKGQATRDLEDELNAANERLPEELDFQDQTRLSSPPSLIADDGGKEPEDRMLLDDDDTFQLPMDDGLAAPTVRDSRLERDSQSPLSSLDEQEEEPMRQAPHKAKKRKILQADSDTMLSSAQIKQQQADRTAILRPTSFLSRDPMIFHLMNLQKNGGFVSNVMGKDRGLGWAPEIRDILSIESVRKSGELKRKRDSGVADVSENEPQGDGEGEGMPQLEIPDETFGALDQADDIRHDATRDRSVVDIPADDGFLAPNDEAGLDGYPGEGDSRDQFDETAAPLLHPSEQGAISQGTKHAVHLLRDRFGSAPDGSPSQQKRSNILFQDLLPERKASKADATKMFFEVLVLATKDAVKVEQGDKEIGSAIRVRAKRGLWGSWAETEAGGEIAEQEDTVAPVAAVVS</sequence>
<feature type="region of interest" description="Disordered" evidence="4">
    <location>
        <begin position="382"/>
        <end position="414"/>
    </location>
</feature>
<evidence type="ECO:0000256" key="1">
    <source>
        <dbReference type="ARBA" id="ARBA00004123"/>
    </source>
</evidence>
<proteinExistence type="inferred from homology"/>
<dbReference type="GO" id="GO:0005634">
    <property type="term" value="C:nucleus"/>
    <property type="evidence" value="ECO:0007669"/>
    <property type="project" value="UniProtKB-SubCell"/>
</dbReference>
<dbReference type="SUPFAM" id="SSF46785">
    <property type="entry name" value="Winged helix' DNA-binding domain"/>
    <property type="match status" value="1"/>
</dbReference>
<dbReference type="AlphaFoldDB" id="A0AA43TX97"/>
<feature type="region of interest" description="Disordered" evidence="4">
    <location>
        <begin position="434"/>
        <end position="470"/>
    </location>
</feature>
<evidence type="ECO:0000313" key="7">
    <source>
        <dbReference type="EMBL" id="MDI1489825.1"/>
    </source>
</evidence>
<comment type="caution">
    <text evidence="7">The sequence shown here is derived from an EMBL/GenBank/DDBJ whole genome shotgun (WGS) entry which is preliminary data.</text>
</comment>
<comment type="subcellular location">
    <subcellularLocation>
        <location evidence="1">Nucleus</location>
    </subcellularLocation>
</comment>
<gene>
    <name evidence="7" type="primary">MCD1</name>
    <name evidence="7" type="ORF">OHK93_001023</name>
</gene>
<evidence type="ECO:0000256" key="4">
    <source>
        <dbReference type="SAM" id="MobiDB-lite"/>
    </source>
</evidence>
<dbReference type="GO" id="GO:0030892">
    <property type="term" value="C:mitotic cohesin complex"/>
    <property type="evidence" value="ECO:0007669"/>
    <property type="project" value="TreeGrafter"/>
</dbReference>
<keyword evidence="8" id="KW-1185">Reference proteome</keyword>
<dbReference type="EMBL" id="JAPUFD010000010">
    <property type="protein sequence ID" value="MDI1489825.1"/>
    <property type="molecule type" value="Genomic_DNA"/>
</dbReference>
<dbReference type="InterPro" id="IPR039781">
    <property type="entry name" value="Rad21/Rec8-like"/>
</dbReference>